<proteinExistence type="predicted"/>
<dbReference type="RefSeq" id="XP_009017338.1">
    <property type="nucleotide sequence ID" value="XM_009019090.1"/>
</dbReference>
<dbReference type="GO" id="GO:0043565">
    <property type="term" value="F:sequence-specific DNA binding"/>
    <property type="evidence" value="ECO:0007669"/>
    <property type="project" value="InterPro"/>
</dbReference>
<protein>
    <recommendedName>
        <fullName evidence="7">GATA-type domain-containing protein</fullName>
    </recommendedName>
</protein>
<keyword evidence="4" id="KW-0862">Zinc</keyword>
<dbReference type="KEGG" id="hro:HELRODRAFT_78647"/>
<dbReference type="STRING" id="6412.T1G3E1"/>
<evidence type="ECO:0000256" key="5">
    <source>
        <dbReference type="ARBA" id="ARBA00023242"/>
    </source>
</evidence>
<dbReference type="GO" id="GO:0006357">
    <property type="term" value="P:regulation of transcription by RNA polymerase II"/>
    <property type="evidence" value="ECO:0007669"/>
    <property type="project" value="InterPro"/>
</dbReference>
<gene>
    <name evidence="9" type="primary">20215589</name>
    <name evidence="8" type="ORF">HELRODRAFT_78647</name>
</gene>
<dbReference type="AlphaFoldDB" id="T1G3E1"/>
<accession>T1G3E1</accession>
<evidence type="ECO:0000256" key="2">
    <source>
        <dbReference type="ARBA" id="ARBA00022723"/>
    </source>
</evidence>
<evidence type="ECO:0000313" key="8">
    <source>
        <dbReference type="EMBL" id="ESO04759.1"/>
    </source>
</evidence>
<keyword evidence="10" id="KW-1185">Reference proteome</keyword>
<dbReference type="EMBL" id="AMQM01004212">
    <property type="status" value="NOT_ANNOTATED_CDS"/>
    <property type="molecule type" value="Genomic_DNA"/>
</dbReference>
<feature type="domain" description="GATA-type" evidence="7">
    <location>
        <begin position="1"/>
        <end position="48"/>
    </location>
</feature>
<keyword evidence="2" id="KW-0479">Metal-binding</keyword>
<keyword evidence="3 6" id="KW-0863">Zinc-finger</keyword>
<sequence>CENCGTTKTTAWRRSESKELLCNACGCYYKLHKVHRPLHMAHNEIRSRTRRVNRSMALTSSAMMSSLDAGNLLHDNGQQLIGEHLPGGNQQIVTS</sequence>
<dbReference type="InterPro" id="IPR000679">
    <property type="entry name" value="Znf_GATA"/>
</dbReference>
<comment type="subcellular location">
    <subcellularLocation>
        <location evidence="1">Nucleus</location>
    </subcellularLocation>
</comment>
<dbReference type="Pfam" id="PF00320">
    <property type="entry name" value="GATA"/>
    <property type="match status" value="1"/>
</dbReference>
<dbReference type="GO" id="GO:0003700">
    <property type="term" value="F:DNA-binding transcription factor activity"/>
    <property type="evidence" value="ECO:0007669"/>
    <property type="project" value="InterPro"/>
</dbReference>
<keyword evidence="5" id="KW-0539">Nucleus</keyword>
<dbReference type="GO" id="GO:0005634">
    <property type="term" value="C:nucleus"/>
    <property type="evidence" value="ECO:0007669"/>
    <property type="project" value="UniProtKB-SubCell"/>
</dbReference>
<organism evidence="9 10">
    <name type="scientific">Helobdella robusta</name>
    <name type="common">Californian leech</name>
    <dbReference type="NCBI Taxonomy" id="6412"/>
    <lineage>
        <taxon>Eukaryota</taxon>
        <taxon>Metazoa</taxon>
        <taxon>Spiralia</taxon>
        <taxon>Lophotrochozoa</taxon>
        <taxon>Annelida</taxon>
        <taxon>Clitellata</taxon>
        <taxon>Hirudinea</taxon>
        <taxon>Rhynchobdellida</taxon>
        <taxon>Glossiphoniidae</taxon>
        <taxon>Helobdella</taxon>
    </lineage>
</organism>
<dbReference type="HOGENOM" id="CLU_2378682_0_0_1"/>
<dbReference type="SUPFAM" id="SSF57716">
    <property type="entry name" value="Glucocorticoid receptor-like (DNA-binding domain)"/>
    <property type="match status" value="1"/>
</dbReference>
<reference evidence="9" key="3">
    <citation type="submission" date="2015-06" db="UniProtKB">
        <authorList>
            <consortium name="EnsemblMetazoa"/>
        </authorList>
    </citation>
    <scope>IDENTIFICATION</scope>
</reference>
<dbReference type="GeneID" id="20215589"/>
<dbReference type="InterPro" id="IPR013088">
    <property type="entry name" value="Znf_NHR/GATA"/>
</dbReference>
<dbReference type="PANTHER" id="PTHR10071:SF281">
    <property type="entry name" value="BOX A-BINDING FACTOR-RELATED"/>
    <property type="match status" value="1"/>
</dbReference>
<dbReference type="eggNOG" id="KOG1601">
    <property type="taxonomic scope" value="Eukaryota"/>
</dbReference>
<name>T1G3E1_HELRO</name>
<dbReference type="EMBL" id="KB096457">
    <property type="protein sequence ID" value="ESO04759.1"/>
    <property type="molecule type" value="Genomic_DNA"/>
</dbReference>
<dbReference type="InterPro" id="IPR039355">
    <property type="entry name" value="Transcription_factor_GATA"/>
</dbReference>
<dbReference type="GO" id="GO:0008270">
    <property type="term" value="F:zinc ion binding"/>
    <property type="evidence" value="ECO:0007669"/>
    <property type="project" value="UniProtKB-KW"/>
</dbReference>
<evidence type="ECO:0000259" key="7">
    <source>
        <dbReference type="PROSITE" id="PS50114"/>
    </source>
</evidence>
<reference evidence="8 10" key="2">
    <citation type="journal article" date="2013" name="Nature">
        <title>Insights into bilaterian evolution from three spiralian genomes.</title>
        <authorList>
            <person name="Simakov O."/>
            <person name="Marletaz F."/>
            <person name="Cho S.J."/>
            <person name="Edsinger-Gonzales E."/>
            <person name="Havlak P."/>
            <person name="Hellsten U."/>
            <person name="Kuo D.H."/>
            <person name="Larsson T."/>
            <person name="Lv J."/>
            <person name="Arendt D."/>
            <person name="Savage R."/>
            <person name="Osoegawa K."/>
            <person name="de Jong P."/>
            <person name="Grimwood J."/>
            <person name="Chapman J.A."/>
            <person name="Shapiro H."/>
            <person name="Aerts A."/>
            <person name="Otillar R.P."/>
            <person name="Terry A.Y."/>
            <person name="Boore J.L."/>
            <person name="Grigoriev I.V."/>
            <person name="Lindberg D.R."/>
            <person name="Seaver E.C."/>
            <person name="Weisblat D.A."/>
            <person name="Putnam N.H."/>
            <person name="Rokhsar D.S."/>
        </authorList>
    </citation>
    <scope>NUCLEOTIDE SEQUENCE</scope>
</reference>
<evidence type="ECO:0000256" key="6">
    <source>
        <dbReference type="PROSITE-ProRule" id="PRU00094"/>
    </source>
</evidence>
<dbReference type="Proteomes" id="UP000015101">
    <property type="component" value="Unassembled WGS sequence"/>
</dbReference>
<evidence type="ECO:0000256" key="1">
    <source>
        <dbReference type="ARBA" id="ARBA00004123"/>
    </source>
</evidence>
<dbReference type="OrthoDB" id="515401at2759"/>
<dbReference type="CTD" id="20215589"/>
<dbReference type="InParanoid" id="T1G3E1"/>
<dbReference type="PROSITE" id="PS50114">
    <property type="entry name" value="GATA_ZN_FINGER_2"/>
    <property type="match status" value="1"/>
</dbReference>
<reference evidence="10" key="1">
    <citation type="submission" date="2012-12" db="EMBL/GenBank/DDBJ databases">
        <authorList>
            <person name="Hellsten U."/>
            <person name="Grimwood J."/>
            <person name="Chapman J.A."/>
            <person name="Shapiro H."/>
            <person name="Aerts A."/>
            <person name="Otillar R.P."/>
            <person name="Terry A.Y."/>
            <person name="Boore J.L."/>
            <person name="Simakov O."/>
            <person name="Marletaz F."/>
            <person name="Cho S.-J."/>
            <person name="Edsinger-Gonzales E."/>
            <person name="Havlak P."/>
            <person name="Kuo D.-H."/>
            <person name="Larsson T."/>
            <person name="Lv J."/>
            <person name="Arendt D."/>
            <person name="Savage R."/>
            <person name="Osoegawa K."/>
            <person name="de Jong P."/>
            <person name="Lindberg D.R."/>
            <person name="Seaver E.C."/>
            <person name="Weisblat D.A."/>
            <person name="Putnam N.H."/>
            <person name="Grigoriev I.V."/>
            <person name="Rokhsar D.S."/>
        </authorList>
    </citation>
    <scope>NUCLEOTIDE SEQUENCE</scope>
</reference>
<dbReference type="SMART" id="SM00401">
    <property type="entry name" value="ZnF_GATA"/>
    <property type="match status" value="1"/>
</dbReference>
<evidence type="ECO:0000256" key="4">
    <source>
        <dbReference type="ARBA" id="ARBA00022833"/>
    </source>
</evidence>
<evidence type="ECO:0000313" key="10">
    <source>
        <dbReference type="Proteomes" id="UP000015101"/>
    </source>
</evidence>
<dbReference type="EnsemblMetazoa" id="HelroT78647">
    <property type="protein sequence ID" value="HelroP78647"/>
    <property type="gene ID" value="HelroG78647"/>
</dbReference>
<dbReference type="CDD" id="cd00202">
    <property type="entry name" value="ZnF_GATA"/>
    <property type="match status" value="1"/>
</dbReference>
<dbReference type="PANTHER" id="PTHR10071">
    <property type="entry name" value="TRANSCRIPTION FACTOR GATA FAMILY MEMBER"/>
    <property type="match status" value="1"/>
</dbReference>
<evidence type="ECO:0000256" key="3">
    <source>
        <dbReference type="ARBA" id="ARBA00022771"/>
    </source>
</evidence>
<dbReference type="Gene3D" id="3.30.50.10">
    <property type="entry name" value="Erythroid Transcription Factor GATA-1, subunit A"/>
    <property type="match status" value="1"/>
</dbReference>
<evidence type="ECO:0000313" key="9">
    <source>
        <dbReference type="EnsemblMetazoa" id="HelroP78647"/>
    </source>
</evidence>